<organism evidence="1 2">
    <name type="scientific">Chrysophaeum taylorii</name>
    <dbReference type="NCBI Taxonomy" id="2483200"/>
    <lineage>
        <taxon>Eukaryota</taxon>
        <taxon>Sar</taxon>
        <taxon>Stramenopiles</taxon>
        <taxon>Ochrophyta</taxon>
        <taxon>Pelagophyceae</taxon>
        <taxon>Pelagomonadales</taxon>
        <taxon>Pelagomonadaceae</taxon>
        <taxon>Chrysophaeum</taxon>
    </lineage>
</organism>
<evidence type="ECO:0000313" key="2">
    <source>
        <dbReference type="Proteomes" id="UP001230188"/>
    </source>
</evidence>
<evidence type="ECO:0000313" key="1">
    <source>
        <dbReference type="EMBL" id="KAJ8610702.1"/>
    </source>
</evidence>
<proteinExistence type="predicted"/>
<keyword evidence="2" id="KW-1185">Reference proteome</keyword>
<dbReference type="Proteomes" id="UP001230188">
    <property type="component" value="Unassembled WGS sequence"/>
</dbReference>
<sequence>MLSALLWLLPVDATFLDADLELTPFGYFPKDCIRRVPEGSYVRQRTDGAVEVVRGDEVEVQHPKPHCVEHANKTLGARSVVRDGWLDYVEHYTPTDTYLGFFEGTYTIPDSPPAGMDGQTLFYFIGTENLGAEKGRDFLSTTILQPVLTWGNGHRDWNMASWNCCPAGEPTTSDFLTGLEAGTTAYGNITVDYDSDSATVVSSYSGKDVTLTITGELRTFNWMDVTLEVYTVDSCADFAASDATIDKMSSKDQDGKALVPVWKDATGSTSCSGSQTYTTTSWTDHHSTSFLATE</sequence>
<comment type="caution">
    <text evidence="1">The sequence shown here is derived from an EMBL/GenBank/DDBJ whole genome shotgun (WGS) entry which is preliminary data.</text>
</comment>
<accession>A0AAD7XP11</accession>
<protein>
    <submittedName>
        <fullName evidence="1">Uncharacterized protein</fullName>
    </submittedName>
</protein>
<gene>
    <name evidence="1" type="ORF">CTAYLR_005661</name>
</gene>
<dbReference type="AlphaFoldDB" id="A0AAD7XP11"/>
<reference evidence="1" key="1">
    <citation type="submission" date="2023-01" db="EMBL/GenBank/DDBJ databases">
        <title>Metagenome sequencing of chrysophaentin producing Chrysophaeum taylorii.</title>
        <authorList>
            <person name="Davison J."/>
            <person name="Bewley C."/>
        </authorList>
    </citation>
    <scope>NUCLEOTIDE SEQUENCE</scope>
    <source>
        <strain evidence="1">NIES-1699</strain>
    </source>
</reference>
<name>A0AAD7XP11_9STRA</name>
<dbReference type="EMBL" id="JAQMWT010000096">
    <property type="protein sequence ID" value="KAJ8610702.1"/>
    <property type="molecule type" value="Genomic_DNA"/>
</dbReference>